<dbReference type="InterPro" id="IPR003582">
    <property type="entry name" value="ShKT_dom"/>
</dbReference>
<evidence type="ECO:0000313" key="5">
    <source>
        <dbReference type="EMBL" id="CAK8693858.1"/>
    </source>
</evidence>
<comment type="caution">
    <text evidence="5">The sequence shown here is derived from an EMBL/GenBank/DDBJ whole genome shotgun (WGS) entry which is preliminary data.</text>
</comment>
<evidence type="ECO:0000256" key="1">
    <source>
        <dbReference type="PROSITE-ProRule" id="PRU01005"/>
    </source>
</evidence>
<organism evidence="5 6">
    <name type="scientific">Clavelina lepadiformis</name>
    <name type="common">Light-bulb sea squirt</name>
    <name type="synonym">Ascidia lepadiformis</name>
    <dbReference type="NCBI Taxonomy" id="159417"/>
    <lineage>
        <taxon>Eukaryota</taxon>
        <taxon>Metazoa</taxon>
        <taxon>Chordata</taxon>
        <taxon>Tunicata</taxon>
        <taxon>Ascidiacea</taxon>
        <taxon>Aplousobranchia</taxon>
        <taxon>Clavelinidae</taxon>
        <taxon>Clavelina</taxon>
    </lineage>
</organism>
<name>A0ABP0GS11_CLALP</name>
<gene>
    <name evidence="5" type="ORF">CVLEPA_LOCUS27148</name>
</gene>
<keyword evidence="3" id="KW-0732">Signal</keyword>
<evidence type="ECO:0000259" key="4">
    <source>
        <dbReference type="PROSITE" id="PS51670"/>
    </source>
</evidence>
<sequence length="152" mass="17174">MRKTVLLLLFVSQFIFFNIQSSDGIGNQKSPKFAKDDVMMPPVPPEFWSSDGECVDNPAFAQDCPVWAEKGYCTDHSKGRHYPKWMKRNCAASCKFCESGANWWRISFKIAIAGLCLAWATGCLPRGRRQKTRSTALRFAVLVLVCLALYLL</sequence>
<evidence type="ECO:0000256" key="3">
    <source>
        <dbReference type="SAM" id="SignalP"/>
    </source>
</evidence>
<reference evidence="5 6" key="1">
    <citation type="submission" date="2024-02" db="EMBL/GenBank/DDBJ databases">
        <authorList>
            <person name="Daric V."/>
            <person name="Darras S."/>
        </authorList>
    </citation>
    <scope>NUCLEOTIDE SEQUENCE [LARGE SCALE GENOMIC DNA]</scope>
</reference>
<dbReference type="SMART" id="SM00254">
    <property type="entry name" value="ShKT"/>
    <property type="match status" value="1"/>
</dbReference>
<accession>A0ABP0GS11</accession>
<dbReference type="PROSITE" id="PS51670">
    <property type="entry name" value="SHKT"/>
    <property type="match status" value="1"/>
</dbReference>
<feature type="domain" description="ShKT" evidence="4">
    <location>
        <begin position="54"/>
        <end position="97"/>
    </location>
</feature>
<protein>
    <recommendedName>
        <fullName evidence="4">ShKT domain-containing protein</fullName>
    </recommendedName>
</protein>
<dbReference type="Proteomes" id="UP001642483">
    <property type="component" value="Unassembled WGS sequence"/>
</dbReference>
<proteinExistence type="predicted"/>
<feature type="signal peptide" evidence="3">
    <location>
        <begin position="1"/>
        <end position="24"/>
    </location>
</feature>
<keyword evidence="2" id="KW-0812">Transmembrane</keyword>
<comment type="caution">
    <text evidence="1">Lacks conserved residue(s) required for the propagation of feature annotation.</text>
</comment>
<feature type="transmembrane region" description="Helical" evidence="2">
    <location>
        <begin position="135"/>
        <end position="151"/>
    </location>
</feature>
<evidence type="ECO:0000313" key="6">
    <source>
        <dbReference type="Proteomes" id="UP001642483"/>
    </source>
</evidence>
<dbReference type="Gene3D" id="1.10.10.1940">
    <property type="match status" value="1"/>
</dbReference>
<dbReference type="EMBL" id="CAWYQH010000141">
    <property type="protein sequence ID" value="CAK8693858.1"/>
    <property type="molecule type" value="Genomic_DNA"/>
</dbReference>
<keyword evidence="2" id="KW-1133">Transmembrane helix</keyword>
<dbReference type="Pfam" id="PF01549">
    <property type="entry name" value="ShK"/>
    <property type="match status" value="1"/>
</dbReference>
<feature type="chain" id="PRO_5045673348" description="ShKT domain-containing protein" evidence="3">
    <location>
        <begin position="25"/>
        <end position="152"/>
    </location>
</feature>
<keyword evidence="6" id="KW-1185">Reference proteome</keyword>
<evidence type="ECO:0000256" key="2">
    <source>
        <dbReference type="SAM" id="Phobius"/>
    </source>
</evidence>
<keyword evidence="2" id="KW-0472">Membrane</keyword>